<protein>
    <recommendedName>
        <fullName evidence="3">Molecular chaperone DnaJ</fullName>
    </recommendedName>
</protein>
<comment type="caution">
    <text evidence="1">The sequence shown here is derived from an EMBL/GenBank/DDBJ whole genome shotgun (WGS) entry which is preliminary data.</text>
</comment>
<evidence type="ECO:0008006" key="3">
    <source>
        <dbReference type="Google" id="ProtNLM"/>
    </source>
</evidence>
<organism evidence="1 2">
    <name type="scientific">Kitasatospora misakiensis</name>
    <dbReference type="NCBI Taxonomy" id="67330"/>
    <lineage>
        <taxon>Bacteria</taxon>
        <taxon>Bacillati</taxon>
        <taxon>Actinomycetota</taxon>
        <taxon>Actinomycetes</taxon>
        <taxon>Kitasatosporales</taxon>
        <taxon>Streptomycetaceae</taxon>
        <taxon>Kitasatospora</taxon>
    </lineage>
</organism>
<dbReference type="EMBL" id="JBHSOF010000088">
    <property type="protein sequence ID" value="MFC5668251.1"/>
    <property type="molecule type" value="Genomic_DNA"/>
</dbReference>
<dbReference type="RefSeq" id="WP_380229888.1">
    <property type="nucleotide sequence ID" value="NZ_JBHSOF010000088.1"/>
</dbReference>
<keyword evidence="2" id="KW-1185">Reference proteome</keyword>
<sequence length="52" mass="5456">MPEMLCTGCNGAGQKQEYKVSVVTNPDGSQSSVSEPTMVQCTTCGGTGKQHY</sequence>
<reference evidence="2" key="1">
    <citation type="journal article" date="2019" name="Int. J. Syst. Evol. Microbiol.">
        <title>The Global Catalogue of Microorganisms (GCM) 10K type strain sequencing project: providing services to taxonomists for standard genome sequencing and annotation.</title>
        <authorList>
            <consortium name="The Broad Institute Genomics Platform"/>
            <consortium name="The Broad Institute Genome Sequencing Center for Infectious Disease"/>
            <person name="Wu L."/>
            <person name="Ma J."/>
        </authorList>
    </citation>
    <scope>NUCLEOTIDE SEQUENCE [LARGE SCALE GENOMIC DNA]</scope>
    <source>
        <strain evidence="2">CGMCC 4.1437</strain>
    </source>
</reference>
<dbReference type="Proteomes" id="UP001595975">
    <property type="component" value="Unassembled WGS sequence"/>
</dbReference>
<evidence type="ECO:0000313" key="1">
    <source>
        <dbReference type="EMBL" id="MFC5668251.1"/>
    </source>
</evidence>
<gene>
    <name evidence="1" type="ORF">ACFP3U_35470</name>
</gene>
<name>A0ABW0XIE4_9ACTN</name>
<accession>A0ABW0XIE4</accession>
<proteinExistence type="predicted"/>
<evidence type="ECO:0000313" key="2">
    <source>
        <dbReference type="Proteomes" id="UP001595975"/>
    </source>
</evidence>